<comment type="caution">
    <text evidence="14">The sequence shown here is derived from an EMBL/GenBank/DDBJ whole genome shotgun (WGS) entry which is preliminary data.</text>
</comment>
<evidence type="ECO:0000313" key="15">
    <source>
        <dbReference type="Proteomes" id="UP000187406"/>
    </source>
</evidence>
<evidence type="ECO:0000256" key="2">
    <source>
        <dbReference type="ARBA" id="ARBA00007843"/>
    </source>
</evidence>
<organism evidence="14 15">
    <name type="scientific">Cephalotus follicularis</name>
    <name type="common">Albany pitcher plant</name>
    <dbReference type="NCBI Taxonomy" id="3775"/>
    <lineage>
        <taxon>Eukaryota</taxon>
        <taxon>Viridiplantae</taxon>
        <taxon>Streptophyta</taxon>
        <taxon>Embryophyta</taxon>
        <taxon>Tracheophyta</taxon>
        <taxon>Spermatophyta</taxon>
        <taxon>Magnoliopsida</taxon>
        <taxon>eudicotyledons</taxon>
        <taxon>Gunneridae</taxon>
        <taxon>Pentapetalae</taxon>
        <taxon>rosids</taxon>
        <taxon>fabids</taxon>
        <taxon>Oxalidales</taxon>
        <taxon>Cephalotaceae</taxon>
        <taxon>Cephalotus</taxon>
    </lineage>
</organism>
<proteinExistence type="inferred from homology"/>
<dbReference type="AlphaFoldDB" id="A0A1Q3CCW0"/>
<keyword evidence="15" id="KW-1185">Reference proteome</keyword>
<evidence type="ECO:0000256" key="4">
    <source>
        <dbReference type="ARBA" id="ARBA00022622"/>
    </source>
</evidence>
<evidence type="ECO:0000256" key="8">
    <source>
        <dbReference type="ARBA" id="ARBA00023180"/>
    </source>
</evidence>
<dbReference type="FunCoup" id="A0A1Q3CCW0">
    <property type="interactions" value="44"/>
</dbReference>
<reference evidence="15" key="1">
    <citation type="submission" date="2016-04" db="EMBL/GenBank/DDBJ databases">
        <title>Cephalotus genome sequencing.</title>
        <authorList>
            <person name="Fukushima K."/>
            <person name="Hasebe M."/>
            <person name="Fang X."/>
        </authorList>
    </citation>
    <scope>NUCLEOTIDE SEQUENCE [LARGE SCALE GENOMIC DNA]</scope>
    <source>
        <strain evidence="15">cv. St1</strain>
    </source>
</reference>
<evidence type="ECO:0000256" key="7">
    <source>
        <dbReference type="ARBA" id="ARBA00023136"/>
    </source>
</evidence>
<dbReference type="OrthoDB" id="694090at2759"/>
<feature type="domain" description="FAS1" evidence="13">
    <location>
        <begin position="27"/>
        <end position="158"/>
    </location>
</feature>
<feature type="region of interest" description="Disordered" evidence="11">
    <location>
        <begin position="182"/>
        <end position="297"/>
    </location>
</feature>
<name>A0A1Q3CCW0_CEPFO</name>
<feature type="compositionally biased region" description="Low complexity" evidence="11">
    <location>
        <begin position="284"/>
        <end position="297"/>
    </location>
</feature>
<protein>
    <submittedName>
        <fullName evidence="14">Fasciclin domain-containing protein</fullName>
    </submittedName>
</protein>
<dbReference type="InterPro" id="IPR036378">
    <property type="entry name" value="FAS1_dom_sf"/>
</dbReference>
<dbReference type="PANTHER" id="PTHR32382">
    <property type="entry name" value="FASCICLIN-LIKE ARABINOGALACTAN PROTEIN"/>
    <property type="match status" value="1"/>
</dbReference>
<evidence type="ECO:0000256" key="9">
    <source>
        <dbReference type="ARBA" id="ARBA00023288"/>
    </source>
</evidence>
<dbReference type="GO" id="GO:0098552">
    <property type="term" value="C:side of membrane"/>
    <property type="evidence" value="ECO:0007669"/>
    <property type="project" value="UniProtKB-KW"/>
</dbReference>
<gene>
    <name evidence="14" type="ORF">CFOL_v3_21542</name>
</gene>
<evidence type="ECO:0000256" key="11">
    <source>
        <dbReference type="SAM" id="MobiDB-lite"/>
    </source>
</evidence>
<comment type="subcellular location">
    <subcellularLocation>
        <location evidence="1">Cell membrane</location>
        <topology evidence="1">Lipid-anchor</topology>
        <topology evidence="1">GPI-anchor</topology>
    </subcellularLocation>
</comment>
<evidence type="ECO:0000256" key="5">
    <source>
        <dbReference type="ARBA" id="ARBA00022729"/>
    </source>
</evidence>
<dbReference type="GO" id="GO:0005886">
    <property type="term" value="C:plasma membrane"/>
    <property type="evidence" value="ECO:0007669"/>
    <property type="project" value="UniProtKB-SubCell"/>
</dbReference>
<dbReference type="EMBL" id="BDDD01001736">
    <property type="protein sequence ID" value="GAV78074.1"/>
    <property type="molecule type" value="Genomic_DNA"/>
</dbReference>
<keyword evidence="4" id="KW-0336">GPI-anchor</keyword>
<evidence type="ECO:0000256" key="3">
    <source>
        <dbReference type="ARBA" id="ARBA00022475"/>
    </source>
</evidence>
<evidence type="ECO:0000256" key="1">
    <source>
        <dbReference type="ARBA" id="ARBA00004609"/>
    </source>
</evidence>
<evidence type="ECO:0000256" key="12">
    <source>
        <dbReference type="SAM" id="SignalP"/>
    </source>
</evidence>
<feature type="non-terminal residue" evidence="14">
    <location>
        <position position="1"/>
    </location>
</feature>
<dbReference type="InterPro" id="IPR033254">
    <property type="entry name" value="Plant_FLA"/>
</dbReference>
<keyword evidence="5 12" id="KW-0732">Signal</keyword>
<dbReference type="PANTHER" id="PTHR32382:SF6">
    <property type="entry name" value="FASCICLIN-LIKE ARABINOGALACTAN PROTEIN 14"/>
    <property type="match status" value="1"/>
</dbReference>
<evidence type="ECO:0000259" key="13">
    <source>
        <dbReference type="PROSITE" id="PS50213"/>
    </source>
</evidence>
<dbReference type="InterPro" id="IPR000782">
    <property type="entry name" value="FAS1_domain"/>
</dbReference>
<dbReference type="Gene3D" id="2.30.180.10">
    <property type="entry name" value="FAS1 domain"/>
    <property type="match status" value="1"/>
</dbReference>
<keyword evidence="7" id="KW-0472">Membrane</keyword>
<feature type="signal peptide" evidence="12">
    <location>
        <begin position="1"/>
        <end position="27"/>
    </location>
</feature>
<feature type="non-terminal residue" evidence="14">
    <location>
        <position position="297"/>
    </location>
</feature>
<keyword evidence="6" id="KW-0654">Proteoglycan</keyword>
<dbReference type="InParanoid" id="A0A1Q3CCW0"/>
<keyword evidence="3" id="KW-1003">Cell membrane</keyword>
<dbReference type="PROSITE" id="PS50213">
    <property type="entry name" value="FAS1"/>
    <property type="match status" value="1"/>
</dbReference>
<evidence type="ECO:0000256" key="6">
    <source>
        <dbReference type="ARBA" id="ARBA00022974"/>
    </source>
</evidence>
<keyword evidence="8" id="KW-0325">Glycoprotein</keyword>
<sequence length="297" mass="29826">LSKMSLHTSPIFALFFSFFLLLSSTNAFNISKLLGQYPGFTTFNNYLTQTQLADTINSRQTITVLAVDNSAISPLSSHPTDVIKKILSAHVILDYFDVPKLQKLQNKTAILTTLLQSSGQATGQQGFLNVTVLSTGGVAFGSAVAGSNLGSNLVKSVASQPYNISVLQVSNVIIPTGIAGGTNSSTNSSAPPPSSSSSSSSPANTPSKSPTPAVAPTKAPAPSNAKPPAAATPKSSKAPAPSTAPSDASPPSDADAPSDGAEGPSDADAPTTDSPIGSPPMPADAPAAEGPAADAPA</sequence>
<feature type="chain" id="PRO_5012049411" evidence="12">
    <location>
        <begin position="28"/>
        <end position="297"/>
    </location>
</feature>
<comment type="function">
    <text evidence="10">May be a cell surface adhesion protein.</text>
</comment>
<evidence type="ECO:0000256" key="10">
    <source>
        <dbReference type="ARBA" id="ARBA00024686"/>
    </source>
</evidence>
<dbReference type="STRING" id="3775.A0A1Q3CCW0"/>
<accession>A0A1Q3CCW0</accession>
<dbReference type="Pfam" id="PF02469">
    <property type="entry name" value="Fasciclin"/>
    <property type="match status" value="1"/>
</dbReference>
<keyword evidence="9" id="KW-0449">Lipoprotein</keyword>
<comment type="similarity">
    <text evidence="2">Belongs to the fasciclin-like AGP family.</text>
</comment>
<dbReference type="SUPFAM" id="SSF82153">
    <property type="entry name" value="FAS1 domain"/>
    <property type="match status" value="1"/>
</dbReference>
<evidence type="ECO:0000313" key="14">
    <source>
        <dbReference type="EMBL" id="GAV78074.1"/>
    </source>
</evidence>
<dbReference type="Proteomes" id="UP000187406">
    <property type="component" value="Unassembled WGS sequence"/>
</dbReference>
<dbReference type="FunFam" id="2.30.180.10:FF:000015">
    <property type="entry name" value="Fasciclin-like arabinogalactan protein 3"/>
    <property type="match status" value="1"/>
</dbReference>
<feature type="compositionally biased region" description="Low complexity" evidence="11">
    <location>
        <begin position="183"/>
        <end position="259"/>
    </location>
</feature>